<dbReference type="InterPro" id="IPR001444">
    <property type="entry name" value="Flag_bb_rod_N"/>
</dbReference>
<evidence type="ECO:0000256" key="1">
    <source>
        <dbReference type="ARBA" id="ARBA00004117"/>
    </source>
</evidence>
<comment type="function">
    <text evidence="5">A flexible structure which links the flagellar filament to the drive apparatus in the basal body.</text>
</comment>
<dbReference type="InterPro" id="IPR020013">
    <property type="entry name" value="Flagellar_FlgE/F/G"/>
</dbReference>
<evidence type="ECO:0000259" key="8">
    <source>
        <dbReference type="Pfam" id="PF07559"/>
    </source>
</evidence>
<evidence type="ECO:0000256" key="4">
    <source>
        <dbReference type="ARBA" id="ARBA00023143"/>
    </source>
</evidence>
<organism evidence="10 11">
    <name type="scientific">Georgenia yuyongxinii</name>
    <dbReference type="NCBI Taxonomy" id="2589797"/>
    <lineage>
        <taxon>Bacteria</taxon>
        <taxon>Bacillati</taxon>
        <taxon>Actinomycetota</taxon>
        <taxon>Actinomycetes</taxon>
        <taxon>Micrococcales</taxon>
        <taxon>Bogoriellaceae</taxon>
        <taxon>Georgenia</taxon>
    </lineage>
</organism>
<evidence type="ECO:0000259" key="7">
    <source>
        <dbReference type="Pfam" id="PF06429"/>
    </source>
</evidence>
<evidence type="ECO:0000259" key="6">
    <source>
        <dbReference type="Pfam" id="PF00460"/>
    </source>
</evidence>
<sequence>MLRSLFSGISSLRSHQTMLDVTGNNIANVNTTGYKAARTQFEDTLSQVIQNAGAPQAGQGGTNPAQVGLGVQVSAITNDFSDGATQQTGRALDMKITGDGFFIINDGTEQLFTRAGAFTLDALGQLTTAGGALVQGWSAPNGQINATGPLGAITLPVSTTMGARLTGQVTLAGNLPADAEVYDSAVNPPTGVQLTRSIDVYDTVGTGHSLDLVFSRTNAGWDVKVYSGVDSTGAPVQVGAGGLFFNDGILDSASSAITVTMANGQAITFDIGSLTGYADLTTVEAAGQDGQGAGTLQSFSMNADGTLIGSFSNGFKQPVGQIALANFANAAGLEKAGGTAFRSTVNSGEAQVGVGGTGGRGSLTSRALEMSNVDLSQEFTNLIIAQRGFQAGSRVITTSDELLQELVNLKR</sequence>
<dbReference type="GO" id="GO:0009425">
    <property type="term" value="C:bacterial-type flagellum basal body"/>
    <property type="evidence" value="ECO:0007669"/>
    <property type="project" value="UniProtKB-SubCell"/>
</dbReference>
<dbReference type="NCBIfam" id="TIGR03506">
    <property type="entry name" value="FlgEFG_subfam"/>
    <property type="match status" value="1"/>
</dbReference>
<keyword evidence="4 5" id="KW-0975">Bacterial flagellum</keyword>
<dbReference type="PANTHER" id="PTHR30435">
    <property type="entry name" value="FLAGELLAR PROTEIN"/>
    <property type="match status" value="1"/>
</dbReference>
<protein>
    <recommendedName>
        <fullName evidence="3 5">Flagellar hook protein FlgE</fullName>
    </recommendedName>
</protein>
<feature type="domain" description="Flagellar basal body rod protein N-terminal" evidence="6">
    <location>
        <begin position="11"/>
        <end position="35"/>
    </location>
</feature>
<accession>A0A552WS29</accession>
<evidence type="ECO:0000313" key="10">
    <source>
        <dbReference type="EMBL" id="TRW45630.1"/>
    </source>
</evidence>
<dbReference type="Pfam" id="PF22692">
    <property type="entry name" value="LlgE_F_G_D1"/>
    <property type="match status" value="1"/>
</dbReference>
<dbReference type="Pfam" id="PF07559">
    <property type="entry name" value="FlgE_D2"/>
    <property type="match status" value="1"/>
</dbReference>
<evidence type="ECO:0000259" key="9">
    <source>
        <dbReference type="Pfam" id="PF22692"/>
    </source>
</evidence>
<dbReference type="InterPro" id="IPR037925">
    <property type="entry name" value="FlgE/F/G-like"/>
</dbReference>
<dbReference type="SUPFAM" id="SSF117143">
    <property type="entry name" value="Flagellar hook protein flgE"/>
    <property type="match status" value="1"/>
</dbReference>
<dbReference type="GO" id="GO:0005829">
    <property type="term" value="C:cytosol"/>
    <property type="evidence" value="ECO:0007669"/>
    <property type="project" value="TreeGrafter"/>
</dbReference>
<keyword evidence="10" id="KW-0966">Cell projection</keyword>
<dbReference type="RefSeq" id="WP_143418180.1">
    <property type="nucleotide sequence ID" value="NZ_VJXR01000020.1"/>
</dbReference>
<dbReference type="InterPro" id="IPR053967">
    <property type="entry name" value="LlgE_F_G-like_D1"/>
</dbReference>
<feature type="domain" description="Flagellar hook protein FlgE/F/G-like D1" evidence="9">
    <location>
        <begin position="96"/>
        <end position="158"/>
    </location>
</feature>
<evidence type="ECO:0000256" key="5">
    <source>
        <dbReference type="RuleBase" id="RU362116"/>
    </source>
</evidence>
<dbReference type="EMBL" id="VJXR01000020">
    <property type="protein sequence ID" value="TRW45630.1"/>
    <property type="molecule type" value="Genomic_DNA"/>
</dbReference>
<comment type="subcellular location">
    <subcellularLocation>
        <location evidence="1 5">Bacterial flagellum basal body</location>
    </subcellularLocation>
</comment>
<evidence type="ECO:0000256" key="3">
    <source>
        <dbReference type="ARBA" id="ARBA00019015"/>
    </source>
</evidence>
<comment type="similarity">
    <text evidence="2 5">Belongs to the flagella basal body rod proteins family.</text>
</comment>
<keyword evidence="11" id="KW-1185">Reference proteome</keyword>
<keyword evidence="10" id="KW-0969">Cilium</keyword>
<dbReference type="Proteomes" id="UP000318693">
    <property type="component" value="Unassembled WGS sequence"/>
</dbReference>
<keyword evidence="10" id="KW-0282">Flagellum</keyword>
<dbReference type="Gene3D" id="2.60.98.20">
    <property type="entry name" value="Flagellar hook protein FlgE"/>
    <property type="match status" value="1"/>
</dbReference>
<dbReference type="GO" id="GO:0009424">
    <property type="term" value="C:bacterial-type flagellum hook"/>
    <property type="evidence" value="ECO:0007669"/>
    <property type="project" value="TreeGrafter"/>
</dbReference>
<feature type="domain" description="Flagellar hook protein FlgE D2" evidence="8">
    <location>
        <begin position="192"/>
        <end position="290"/>
    </location>
</feature>
<dbReference type="Pfam" id="PF06429">
    <property type="entry name" value="Flg_bbr_C"/>
    <property type="match status" value="1"/>
</dbReference>
<dbReference type="GO" id="GO:0071978">
    <property type="term" value="P:bacterial-type flagellum-dependent swarming motility"/>
    <property type="evidence" value="ECO:0007669"/>
    <property type="project" value="TreeGrafter"/>
</dbReference>
<proteinExistence type="inferred from homology"/>
<feature type="domain" description="Flagellar basal-body/hook protein C-terminal" evidence="7">
    <location>
        <begin position="366"/>
        <end position="409"/>
    </location>
</feature>
<dbReference type="PANTHER" id="PTHR30435:SF1">
    <property type="entry name" value="FLAGELLAR HOOK PROTEIN FLGE"/>
    <property type="match status" value="1"/>
</dbReference>
<evidence type="ECO:0000256" key="2">
    <source>
        <dbReference type="ARBA" id="ARBA00009677"/>
    </source>
</evidence>
<dbReference type="InterPro" id="IPR011491">
    <property type="entry name" value="FlgE_D2"/>
</dbReference>
<reference evidence="10 11" key="1">
    <citation type="submission" date="2019-07" db="EMBL/GenBank/DDBJ databases">
        <title>Georgenia wutianyii sp. nov. and Georgenia *** sp. nov. isolated from plateau pika (Ochotona curzoniae) in the Qinghai-Tibet plateau of China.</title>
        <authorList>
            <person name="Tian Z."/>
        </authorList>
    </citation>
    <scope>NUCLEOTIDE SEQUENCE [LARGE SCALE GENOMIC DNA]</scope>
    <source>
        <strain evidence="10 11">Z446</strain>
    </source>
</reference>
<dbReference type="AlphaFoldDB" id="A0A552WS29"/>
<dbReference type="InterPro" id="IPR010930">
    <property type="entry name" value="Flg_bb/hook_C_dom"/>
</dbReference>
<comment type="caution">
    <text evidence="10">The sequence shown here is derived from an EMBL/GenBank/DDBJ whole genome shotgun (WGS) entry which is preliminary data.</text>
</comment>
<name>A0A552WS29_9MICO</name>
<gene>
    <name evidence="10" type="ORF">FJ693_08860</name>
</gene>
<evidence type="ECO:0000313" key="11">
    <source>
        <dbReference type="Proteomes" id="UP000318693"/>
    </source>
</evidence>
<dbReference type="Pfam" id="PF00460">
    <property type="entry name" value="Flg_bb_rod"/>
    <property type="match status" value="1"/>
</dbReference>
<dbReference type="InterPro" id="IPR037058">
    <property type="entry name" value="Falgellar_hook_FlgE_sf"/>
</dbReference>